<proteinExistence type="predicted"/>
<dbReference type="EMBL" id="BPLQ01007032">
    <property type="protein sequence ID" value="GIY27154.1"/>
    <property type="molecule type" value="Genomic_DNA"/>
</dbReference>
<dbReference type="AlphaFoldDB" id="A0AAV4RZN6"/>
<reference evidence="1 2" key="1">
    <citation type="submission" date="2021-06" db="EMBL/GenBank/DDBJ databases">
        <title>Caerostris darwini draft genome.</title>
        <authorList>
            <person name="Kono N."/>
            <person name="Arakawa K."/>
        </authorList>
    </citation>
    <scope>NUCLEOTIDE SEQUENCE [LARGE SCALE GENOMIC DNA]</scope>
</reference>
<comment type="caution">
    <text evidence="1">The sequence shown here is derived from an EMBL/GenBank/DDBJ whole genome shotgun (WGS) entry which is preliminary data.</text>
</comment>
<sequence>MDSCNPLHPESDCHYLRPGRNSLYISHLPCKWGEKIPESFHKDSIHSRDVDPTTCHFKTCISFTALQLSFHQLTKGSKNAGGRRGKSLPVSLTVLIVDRSSFEWGKAFIPFILVE</sequence>
<name>A0AAV4RZN6_9ARAC</name>
<evidence type="ECO:0000313" key="2">
    <source>
        <dbReference type="Proteomes" id="UP001054837"/>
    </source>
</evidence>
<accession>A0AAV4RZN6</accession>
<organism evidence="1 2">
    <name type="scientific">Caerostris darwini</name>
    <dbReference type="NCBI Taxonomy" id="1538125"/>
    <lineage>
        <taxon>Eukaryota</taxon>
        <taxon>Metazoa</taxon>
        <taxon>Ecdysozoa</taxon>
        <taxon>Arthropoda</taxon>
        <taxon>Chelicerata</taxon>
        <taxon>Arachnida</taxon>
        <taxon>Araneae</taxon>
        <taxon>Araneomorphae</taxon>
        <taxon>Entelegynae</taxon>
        <taxon>Araneoidea</taxon>
        <taxon>Araneidae</taxon>
        <taxon>Caerostris</taxon>
    </lineage>
</organism>
<keyword evidence="2" id="KW-1185">Reference proteome</keyword>
<dbReference type="Proteomes" id="UP001054837">
    <property type="component" value="Unassembled WGS sequence"/>
</dbReference>
<protein>
    <submittedName>
        <fullName evidence="1">Uncharacterized protein</fullName>
    </submittedName>
</protein>
<evidence type="ECO:0000313" key="1">
    <source>
        <dbReference type="EMBL" id="GIY27154.1"/>
    </source>
</evidence>
<gene>
    <name evidence="1" type="ORF">CDAR_592671</name>
</gene>